<dbReference type="Gene3D" id="3.40.50.1820">
    <property type="entry name" value="alpha/beta hydrolase"/>
    <property type="match status" value="1"/>
</dbReference>
<dbReference type="InterPro" id="IPR029058">
    <property type="entry name" value="AB_hydrolase_fold"/>
</dbReference>
<dbReference type="Pfam" id="PF02129">
    <property type="entry name" value="Peptidase_S15"/>
    <property type="match status" value="1"/>
</dbReference>
<dbReference type="AlphaFoldDB" id="A0A931FJ53"/>
<dbReference type="GO" id="GO:0016787">
    <property type="term" value="F:hydrolase activity"/>
    <property type="evidence" value="ECO:0007669"/>
    <property type="project" value="UniProtKB-KW"/>
</dbReference>
<organism evidence="2 3">
    <name type="scientific">Hymenobacter properus</name>
    <dbReference type="NCBI Taxonomy" id="2791026"/>
    <lineage>
        <taxon>Bacteria</taxon>
        <taxon>Pseudomonadati</taxon>
        <taxon>Bacteroidota</taxon>
        <taxon>Cytophagia</taxon>
        <taxon>Cytophagales</taxon>
        <taxon>Hymenobacteraceae</taxon>
        <taxon>Hymenobacter</taxon>
    </lineage>
</organism>
<feature type="domain" description="Xaa-Pro dipeptidyl-peptidase-like" evidence="1">
    <location>
        <begin position="113"/>
        <end position="174"/>
    </location>
</feature>
<dbReference type="PANTHER" id="PTHR43358">
    <property type="entry name" value="ALPHA/BETA-HYDROLASE"/>
    <property type="match status" value="1"/>
</dbReference>
<dbReference type="InterPro" id="IPR052920">
    <property type="entry name" value="DNA-binding_regulatory"/>
</dbReference>
<dbReference type="InterPro" id="IPR000383">
    <property type="entry name" value="Xaa-Pro-like_dom"/>
</dbReference>
<sequence>MKKRFRFRRLAILLLTGFVLMNAVAFFHAWRFTHFANESGLHSPNPEQLSPGQKLWLLLTGIRNPKPQNGPLPAFLVKTVTIKSPNGPLEAWLAPPDSGRARGTVALFHGYTSSKSHLTHEAGYFRRLGYKVLLVDQAGNGNSAGFRTTVGYREAEDVAAVFHWLNDSTTKSSGSPSLPERGPGGEAQRENELILYGVSMGAVAIMRAEAELGVRPTANILECPYGNMRQTAYNRFASMHVPGFPMADLLVFWGGVQNGFWAFGLNAEHYASQIHTPTLLLWGTADPRVTRAETDAIFANLAGPKARHDFEGVGHEPYWKRYSADWEQQIQRFLGRYYIAVNRKTILYQY</sequence>
<keyword evidence="3" id="KW-1185">Reference proteome</keyword>
<gene>
    <name evidence="2" type="ORF">I2I01_00765</name>
</gene>
<protein>
    <submittedName>
        <fullName evidence="2">Alpha/beta hydrolase</fullName>
    </submittedName>
</protein>
<dbReference type="Proteomes" id="UP000645610">
    <property type="component" value="Unassembled WGS sequence"/>
</dbReference>
<evidence type="ECO:0000259" key="1">
    <source>
        <dbReference type="Pfam" id="PF02129"/>
    </source>
</evidence>
<accession>A0A931FJ53</accession>
<comment type="caution">
    <text evidence="2">The sequence shown here is derived from an EMBL/GenBank/DDBJ whole genome shotgun (WGS) entry which is preliminary data.</text>
</comment>
<dbReference type="EMBL" id="JADQDP010000001">
    <property type="protein sequence ID" value="MBF9140145.1"/>
    <property type="molecule type" value="Genomic_DNA"/>
</dbReference>
<evidence type="ECO:0000313" key="3">
    <source>
        <dbReference type="Proteomes" id="UP000645610"/>
    </source>
</evidence>
<keyword evidence="2" id="KW-0378">Hydrolase</keyword>
<reference evidence="2 3" key="1">
    <citation type="submission" date="2020-11" db="EMBL/GenBank/DDBJ databases">
        <authorList>
            <person name="Kim M.K."/>
        </authorList>
    </citation>
    <scope>NUCLEOTIDE SEQUENCE [LARGE SCALE GENOMIC DNA]</scope>
    <source>
        <strain evidence="2 3">BT439</strain>
    </source>
</reference>
<dbReference type="SUPFAM" id="SSF53474">
    <property type="entry name" value="alpha/beta-Hydrolases"/>
    <property type="match status" value="1"/>
</dbReference>
<evidence type="ECO:0000313" key="2">
    <source>
        <dbReference type="EMBL" id="MBF9140145.1"/>
    </source>
</evidence>
<name>A0A931FJ53_9BACT</name>
<dbReference type="PANTHER" id="PTHR43358:SF4">
    <property type="entry name" value="ALPHA_BETA HYDROLASE FOLD-1 DOMAIN-CONTAINING PROTEIN"/>
    <property type="match status" value="1"/>
</dbReference>
<dbReference type="RefSeq" id="WP_196284518.1">
    <property type="nucleotide sequence ID" value="NZ_JADQDP010000001.1"/>
</dbReference>
<proteinExistence type="predicted"/>